<dbReference type="FunFam" id="2.40.128.20:FF:000003">
    <property type="entry name" value="Apolipoprotein D"/>
    <property type="match status" value="1"/>
</dbReference>
<organism evidence="12 13">
    <name type="scientific">Scophthalmus maximus</name>
    <name type="common">Turbot</name>
    <name type="synonym">Psetta maxima</name>
    <dbReference type="NCBI Taxonomy" id="52904"/>
    <lineage>
        <taxon>Eukaryota</taxon>
        <taxon>Metazoa</taxon>
        <taxon>Chordata</taxon>
        <taxon>Craniata</taxon>
        <taxon>Vertebrata</taxon>
        <taxon>Euteleostomi</taxon>
        <taxon>Actinopterygii</taxon>
        <taxon>Neopterygii</taxon>
        <taxon>Teleostei</taxon>
        <taxon>Neoteleostei</taxon>
        <taxon>Acanthomorphata</taxon>
        <taxon>Carangaria</taxon>
        <taxon>Pleuronectiformes</taxon>
        <taxon>Pleuronectoidei</taxon>
        <taxon>Scophthalmidae</taxon>
        <taxon>Scophthalmus</taxon>
    </lineage>
</organism>
<proteinExistence type="inferred from homology"/>
<evidence type="ECO:0000256" key="10">
    <source>
        <dbReference type="ARBA" id="ARBA00023283"/>
    </source>
</evidence>
<dbReference type="PANTHER" id="PTHR10612">
    <property type="entry name" value="APOLIPOPROTEIN D"/>
    <property type="match status" value="1"/>
</dbReference>
<evidence type="ECO:0000256" key="2">
    <source>
        <dbReference type="ARBA" id="ARBA00006889"/>
    </source>
</evidence>
<protein>
    <recommendedName>
        <fullName evidence="3">Apolipoprotein D</fullName>
    </recommendedName>
</protein>
<evidence type="ECO:0000256" key="5">
    <source>
        <dbReference type="ARBA" id="ARBA00022525"/>
    </source>
</evidence>
<dbReference type="EMBL" id="VEVO01000001">
    <property type="protein sequence ID" value="KAF0046761.1"/>
    <property type="molecule type" value="Genomic_DNA"/>
</dbReference>
<gene>
    <name evidence="12" type="ORF">F2P81_000394</name>
</gene>
<evidence type="ECO:0000256" key="7">
    <source>
        <dbReference type="ARBA" id="ARBA00023121"/>
    </source>
</evidence>
<dbReference type="GO" id="GO:0007420">
    <property type="term" value="P:brain development"/>
    <property type="evidence" value="ECO:0007669"/>
    <property type="project" value="InterPro"/>
</dbReference>
<evidence type="ECO:0000256" key="3">
    <source>
        <dbReference type="ARBA" id="ARBA00019890"/>
    </source>
</evidence>
<name>A0A6A4TVW7_SCOMX</name>
<evidence type="ECO:0000313" key="13">
    <source>
        <dbReference type="Proteomes" id="UP000438429"/>
    </source>
</evidence>
<evidence type="ECO:0000313" key="12">
    <source>
        <dbReference type="EMBL" id="KAF0046761.1"/>
    </source>
</evidence>
<dbReference type="GO" id="GO:0000302">
    <property type="term" value="P:response to reactive oxygen species"/>
    <property type="evidence" value="ECO:0007669"/>
    <property type="project" value="TreeGrafter"/>
</dbReference>
<dbReference type="Pfam" id="PF08212">
    <property type="entry name" value="Lipocalin_2"/>
    <property type="match status" value="1"/>
</dbReference>
<dbReference type="Proteomes" id="UP000438429">
    <property type="component" value="Unassembled WGS sequence"/>
</dbReference>
<keyword evidence="6" id="KW-0732">Signal</keyword>
<dbReference type="InterPro" id="IPR022272">
    <property type="entry name" value="Lipocalin_CS"/>
</dbReference>
<dbReference type="InterPro" id="IPR000566">
    <property type="entry name" value="Lipocln_cytosolic_FA-bd_dom"/>
</dbReference>
<dbReference type="CDD" id="cd19437">
    <property type="entry name" value="lipocalin_apoD-like"/>
    <property type="match status" value="1"/>
</dbReference>
<dbReference type="GO" id="GO:0042246">
    <property type="term" value="P:tissue regeneration"/>
    <property type="evidence" value="ECO:0007669"/>
    <property type="project" value="InterPro"/>
</dbReference>
<keyword evidence="8" id="KW-1015">Disulfide bond</keyword>
<feature type="domain" description="Lipocalin/cytosolic fatty-acid binding" evidence="11">
    <location>
        <begin position="99"/>
        <end position="241"/>
    </location>
</feature>
<dbReference type="AlphaFoldDB" id="A0A6A4TVW7"/>
<dbReference type="Gene3D" id="2.40.128.20">
    <property type="match status" value="1"/>
</dbReference>
<keyword evidence="10" id="KW-0873">Pyrrolidone carboxylic acid</keyword>
<dbReference type="PANTHER" id="PTHR10612:SF58">
    <property type="entry name" value="APOLIPOPROTEIN D"/>
    <property type="match status" value="1"/>
</dbReference>
<evidence type="ECO:0000256" key="1">
    <source>
        <dbReference type="ARBA" id="ARBA00004613"/>
    </source>
</evidence>
<dbReference type="InterPro" id="IPR026222">
    <property type="entry name" value="ApoD_vertbrte"/>
</dbReference>
<comment type="subcellular location">
    <subcellularLocation>
        <location evidence="1">Secreted</location>
    </subcellularLocation>
</comment>
<dbReference type="GO" id="GO:0005576">
    <property type="term" value="C:extracellular region"/>
    <property type="evidence" value="ECO:0007669"/>
    <property type="project" value="UniProtKB-SubCell"/>
</dbReference>
<dbReference type="GO" id="GO:0006869">
    <property type="term" value="P:lipid transport"/>
    <property type="evidence" value="ECO:0007669"/>
    <property type="project" value="InterPro"/>
</dbReference>
<reference evidence="12 13" key="1">
    <citation type="submission" date="2019-06" db="EMBL/GenBank/DDBJ databases">
        <title>Draft genomes of female and male turbot (Scophthalmus maximus).</title>
        <authorList>
            <person name="Xu H."/>
            <person name="Xu X.-W."/>
            <person name="Shao C."/>
            <person name="Chen S."/>
        </authorList>
    </citation>
    <scope>NUCLEOTIDE SEQUENCE [LARGE SCALE GENOMIC DNA]</scope>
    <source>
        <strain evidence="12">Ysfricsl-2016a</strain>
        <tissue evidence="12">Blood</tissue>
    </source>
</reference>
<dbReference type="SUPFAM" id="SSF50814">
    <property type="entry name" value="Lipocalins"/>
    <property type="match status" value="1"/>
</dbReference>
<evidence type="ECO:0000256" key="8">
    <source>
        <dbReference type="ARBA" id="ARBA00023157"/>
    </source>
</evidence>
<keyword evidence="4" id="KW-0813">Transport</keyword>
<keyword evidence="5" id="KW-0964">Secreted</keyword>
<dbReference type="PROSITE" id="PS00213">
    <property type="entry name" value="LIPOCALIN"/>
    <property type="match status" value="1"/>
</dbReference>
<evidence type="ECO:0000256" key="6">
    <source>
        <dbReference type="ARBA" id="ARBA00022729"/>
    </source>
</evidence>
<keyword evidence="7" id="KW-0446">Lipid-binding</keyword>
<dbReference type="GO" id="GO:0006629">
    <property type="term" value="P:lipid metabolic process"/>
    <property type="evidence" value="ECO:0007669"/>
    <property type="project" value="TreeGrafter"/>
</dbReference>
<evidence type="ECO:0000256" key="4">
    <source>
        <dbReference type="ARBA" id="ARBA00022448"/>
    </source>
</evidence>
<dbReference type="InterPro" id="IPR012674">
    <property type="entry name" value="Calycin"/>
</dbReference>
<comment type="caution">
    <text evidence="12">The sequence shown here is derived from an EMBL/GenBank/DDBJ whole genome shotgun (WGS) entry which is preliminary data.</text>
</comment>
<keyword evidence="9" id="KW-0325">Glycoprotein</keyword>
<dbReference type="GO" id="GO:0005737">
    <property type="term" value="C:cytoplasm"/>
    <property type="evidence" value="ECO:0007669"/>
    <property type="project" value="TreeGrafter"/>
</dbReference>
<dbReference type="PRINTS" id="PR02058">
    <property type="entry name" value="APODVERTBRTE"/>
</dbReference>
<comment type="similarity">
    <text evidence="2">Belongs to the calycin superfamily. Lipocalin family.</text>
</comment>
<sequence>MPAATSKVELKKRKIRRFHFQQTHLREERLDCCIPDTPKPGESKGAVFFLLCGADELDRLMKMKAMQVISLTLLSVLAASAQILKFGKCPKPAVQANFDATKYIGRWYEIQKLPTAFQKGECGTATYSLKSPGVIGVLNRELLNDGTTNSIVGSAKAKNPAEPAKLEVSFFETSPPGPYWVLSSDYEGHSLVYGCTDFGLFRMEFSWILSREPTLSEKTIEQLHGILSSNGVNVDKMVPTNQDADYCTAMIQ</sequence>
<evidence type="ECO:0000259" key="11">
    <source>
        <dbReference type="Pfam" id="PF08212"/>
    </source>
</evidence>
<dbReference type="GO" id="GO:0008289">
    <property type="term" value="F:lipid binding"/>
    <property type="evidence" value="ECO:0007669"/>
    <property type="project" value="UniProtKB-KW"/>
</dbReference>
<accession>A0A6A4TVW7</accession>
<dbReference type="InterPro" id="IPR002969">
    <property type="entry name" value="ApolipopD"/>
</dbReference>
<evidence type="ECO:0000256" key="9">
    <source>
        <dbReference type="ARBA" id="ARBA00023180"/>
    </source>
</evidence>
<dbReference type="PRINTS" id="PR01219">
    <property type="entry name" value="APOLIPOPROTD"/>
</dbReference>